<comment type="similarity">
    <text evidence="2">Belongs to the amino acid/polyamine transporter 2 family.</text>
</comment>
<evidence type="ECO:0000259" key="8">
    <source>
        <dbReference type="Pfam" id="PF01490"/>
    </source>
</evidence>
<feature type="transmembrane region" description="Helical" evidence="7">
    <location>
        <begin position="130"/>
        <end position="149"/>
    </location>
</feature>
<protein>
    <recommendedName>
        <fullName evidence="8">Amino acid transporter transmembrane domain-containing protein</fullName>
    </recommendedName>
</protein>
<dbReference type="GO" id="GO:0015179">
    <property type="term" value="F:L-amino acid transmembrane transporter activity"/>
    <property type="evidence" value="ECO:0007669"/>
    <property type="project" value="TreeGrafter"/>
</dbReference>
<feature type="transmembrane region" description="Helical" evidence="7">
    <location>
        <begin position="251"/>
        <end position="270"/>
    </location>
</feature>
<dbReference type="STRING" id="879819.A0A0J0XYN3"/>
<feature type="transmembrane region" description="Helical" evidence="7">
    <location>
        <begin position="431"/>
        <end position="453"/>
    </location>
</feature>
<feature type="transmembrane region" description="Helical" evidence="7">
    <location>
        <begin position="82"/>
        <end position="103"/>
    </location>
</feature>
<feature type="transmembrane region" description="Helical" evidence="7">
    <location>
        <begin position="395"/>
        <end position="419"/>
    </location>
</feature>
<keyword evidence="3 7" id="KW-0812">Transmembrane</keyword>
<evidence type="ECO:0000256" key="6">
    <source>
        <dbReference type="SAM" id="MobiDB-lite"/>
    </source>
</evidence>
<feature type="region of interest" description="Disordered" evidence="6">
    <location>
        <begin position="1"/>
        <end position="27"/>
    </location>
</feature>
<reference evidence="9 10" key="1">
    <citation type="submission" date="2015-03" db="EMBL/GenBank/DDBJ databases">
        <title>Genomics and transcriptomics of the oil-accumulating basidiomycete yeast T. oleaginosus allow insights into substrate utilization and the diverse evolutionary trajectories of mating systems in fungi.</title>
        <authorList>
            <consortium name="DOE Joint Genome Institute"/>
            <person name="Kourist R."/>
            <person name="Kracht O."/>
            <person name="Bracharz F."/>
            <person name="Lipzen A."/>
            <person name="Nolan M."/>
            <person name="Ohm R."/>
            <person name="Grigoriev I."/>
            <person name="Sun S."/>
            <person name="Heitman J."/>
            <person name="Bruck T."/>
            <person name="Nowrousian M."/>
        </authorList>
    </citation>
    <scope>NUCLEOTIDE SEQUENCE [LARGE SCALE GENOMIC DNA]</scope>
    <source>
        <strain evidence="9 10">IBC0246</strain>
    </source>
</reference>
<dbReference type="Proteomes" id="UP000053611">
    <property type="component" value="Unassembled WGS sequence"/>
</dbReference>
<evidence type="ECO:0000256" key="5">
    <source>
        <dbReference type="ARBA" id="ARBA00023136"/>
    </source>
</evidence>
<evidence type="ECO:0000256" key="4">
    <source>
        <dbReference type="ARBA" id="ARBA00022989"/>
    </source>
</evidence>
<evidence type="ECO:0000256" key="7">
    <source>
        <dbReference type="SAM" id="Phobius"/>
    </source>
</evidence>
<dbReference type="EMBL" id="KQ087178">
    <property type="protein sequence ID" value="KLT46158.1"/>
    <property type="molecule type" value="Genomic_DNA"/>
</dbReference>
<feature type="transmembrane region" description="Helical" evidence="7">
    <location>
        <begin position="282"/>
        <end position="304"/>
    </location>
</feature>
<evidence type="ECO:0000313" key="9">
    <source>
        <dbReference type="EMBL" id="KLT46158.1"/>
    </source>
</evidence>
<feature type="transmembrane region" description="Helical" evidence="7">
    <location>
        <begin position="195"/>
        <end position="215"/>
    </location>
</feature>
<dbReference type="PANTHER" id="PTHR22950:SF567">
    <property type="entry name" value="AMINO ACID TRANSPORTER TRANSMEMBRANE DOMAIN-CONTAINING PROTEIN"/>
    <property type="match status" value="1"/>
</dbReference>
<evidence type="ECO:0000256" key="2">
    <source>
        <dbReference type="ARBA" id="ARBA00008066"/>
    </source>
</evidence>
<dbReference type="AlphaFoldDB" id="A0A0J0XYN3"/>
<accession>A0A0J0XYN3</accession>
<gene>
    <name evidence="9" type="ORF">CC85DRAFT_281810</name>
</gene>
<evidence type="ECO:0000313" key="10">
    <source>
        <dbReference type="Proteomes" id="UP000053611"/>
    </source>
</evidence>
<keyword evidence="5 7" id="KW-0472">Membrane</keyword>
<dbReference type="PANTHER" id="PTHR22950">
    <property type="entry name" value="AMINO ACID TRANSPORTER"/>
    <property type="match status" value="1"/>
</dbReference>
<feature type="transmembrane region" description="Helical" evidence="7">
    <location>
        <begin position="366"/>
        <end position="389"/>
    </location>
</feature>
<dbReference type="Pfam" id="PF01490">
    <property type="entry name" value="Aa_trans"/>
    <property type="match status" value="1"/>
</dbReference>
<keyword evidence="10" id="KW-1185">Reference proteome</keyword>
<feature type="compositionally biased region" description="Basic and acidic residues" evidence="6">
    <location>
        <begin position="1"/>
        <end position="20"/>
    </location>
</feature>
<dbReference type="InterPro" id="IPR013057">
    <property type="entry name" value="AA_transpt_TM"/>
</dbReference>
<dbReference type="OrthoDB" id="294730at2759"/>
<keyword evidence="4 7" id="KW-1133">Transmembrane helix</keyword>
<sequence length="478" mass="52325">MGKDSQHAHEPAEKAKHGVDPELGSDASSTNDEFALLAAKEEGHDIKFRTLSWKKATLLLFGEYVCLAILALPWSFSVLGWALGLIVQIGMGLITWYTSYVLWKYMMKYPQARDVADIACELVPRWARRFVYEATIAMLITNNIMIIGFHVFTGAKILNTLSDHSECTVAFQGIAAIIGIIVSIPRTLNHVTSMGVFSAACMGIAILLCLIFSGIQPHPGAGYGGKYPALGEVRTAGGLPGNPGFVNGFNAVLNITFLWIGQILYPSFIAEMKEPRDFPKALAALTALEMVLFLVVSVVGYHYLGQYAEAPMIGSFLEVKHRKAAFAFVIVPTVIIGAIYSNVTVKVLHRRILGSESRHMHSNTAVGWLWWVAITTVVWGIGFVLGNVIPSMGDFLSIMSAAFDSFFGFIFWSTAYYHLNRGRLFKGVFQTIMTIFNVFIFLIGLLMLGPGLYSAVDAIVTDYSGAVTSPFACDDNGL</sequence>
<organism evidence="9 10">
    <name type="scientific">Cutaneotrichosporon oleaginosum</name>
    <dbReference type="NCBI Taxonomy" id="879819"/>
    <lineage>
        <taxon>Eukaryota</taxon>
        <taxon>Fungi</taxon>
        <taxon>Dikarya</taxon>
        <taxon>Basidiomycota</taxon>
        <taxon>Agaricomycotina</taxon>
        <taxon>Tremellomycetes</taxon>
        <taxon>Trichosporonales</taxon>
        <taxon>Trichosporonaceae</taxon>
        <taxon>Cutaneotrichosporon</taxon>
    </lineage>
</organism>
<feature type="transmembrane region" description="Helical" evidence="7">
    <location>
        <begin position="169"/>
        <end position="188"/>
    </location>
</feature>
<feature type="domain" description="Amino acid transporter transmembrane" evidence="8">
    <location>
        <begin position="50"/>
        <end position="453"/>
    </location>
</feature>
<proteinExistence type="inferred from homology"/>
<feature type="transmembrane region" description="Helical" evidence="7">
    <location>
        <begin position="56"/>
        <end position="76"/>
    </location>
</feature>
<evidence type="ECO:0000256" key="3">
    <source>
        <dbReference type="ARBA" id="ARBA00022692"/>
    </source>
</evidence>
<feature type="transmembrane region" description="Helical" evidence="7">
    <location>
        <begin position="324"/>
        <end position="345"/>
    </location>
</feature>
<dbReference type="GO" id="GO:0016020">
    <property type="term" value="C:membrane"/>
    <property type="evidence" value="ECO:0007669"/>
    <property type="project" value="UniProtKB-SubCell"/>
</dbReference>
<name>A0A0J0XYN3_9TREE</name>
<comment type="subcellular location">
    <subcellularLocation>
        <location evidence="1">Membrane</location>
        <topology evidence="1">Multi-pass membrane protein</topology>
    </subcellularLocation>
</comment>
<evidence type="ECO:0000256" key="1">
    <source>
        <dbReference type="ARBA" id="ARBA00004141"/>
    </source>
</evidence>